<proteinExistence type="predicted"/>
<reference evidence="1 2" key="1">
    <citation type="submission" date="2021-06" db="EMBL/GenBank/DDBJ databases">
        <title>Complete genome sequence of the secondary alcohol utilizing methanogen Methanospirillum hungatei strain GP1.</title>
        <authorList>
            <person name="Day L.A."/>
            <person name="Costa K.C."/>
        </authorList>
    </citation>
    <scope>NUCLEOTIDE SEQUENCE [LARGE SCALE GENOMIC DNA]</scope>
    <source>
        <strain evidence="1 2">GP1</strain>
    </source>
</reference>
<organism evidence="1 2">
    <name type="scientific">Methanospirillum hungatei</name>
    <dbReference type="NCBI Taxonomy" id="2203"/>
    <lineage>
        <taxon>Archaea</taxon>
        <taxon>Methanobacteriati</taxon>
        <taxon>Methanobacteriota</taxon>
        <taxon>Stenosarchaea group</taxon>
        <taxon>Methanomicrobia</taxon>
        <taxon>Methanomicrobiales</taxon>
        <taxon>Methanospirillaceae</taxon>
        <taxon>Methanospirillum</taxon>
    </lineage>
</organism>
<dbReference type="AlphaFoldDB" id="A0A8F5VQJ4"/>
<dbReference type="GO" id="GO:0006352">
    <property type="term" value="P:DNA-templated transcription initiation"/>
    <property type="evidence" value="ECO:0007669"/>
    <property type="project" value="InterPro"/>
</dbReference>
<gene>
    <name evidence="1" type="ORF">KSK55_06620</name>
</gene>
<protein>
    <recommendedName>
        <fullName evidence="3">TATA-box-binding protein</fullName>
    </recommendedName>
</protein>
<evidence type="ECO:0008006" key="3">
    <source>
        <dbReference type="Google" id="ProtNLM"/>
    </source>
</evidence>
<dbReference type="Pfam" id="PF00352">
    <property type="entry name" value="TBP"/>
    <property type="match status" value="2"/>
</dbReference>
<evidence type="ECO:0000313" key="2">
    <source>
        <dbReference type="Proteomes" id="UP000694228"/>
    </source>
</evidence>
<evidence type="ECO:0000313" key="1">
    <source>
        <dbReference type="EMBL" id="QXO96037.1"/>
    </source>
</evidence>
<dbReference type="OrthoDB" id="350539at2157"/>
<dbReference type="InterPro" id="IPR000814">
    <property type="entry name" value="TBP"/>
</dbReference>
<dbReference type="PANTHER" id="PTHR10126">
    <property type="entry name" value="TATA-BOX BINDING PROTEIN"/>
    <property type="match status" value="1"/>
</dbReference>
<dbReference type="GO" id="GO:0003677">
    <property type="term" value="F:DNA binding"/>
    <property type="evidence" value="ECO:0007669"/>
    <property type="project" value="InterPro"/>
</dbReference>
<name>A0A8F5VQJ4_METHU</name>
<dbReference type="Proteomes" id="UP000694228">
    <property type="component" value="Chromosome"/>
</dbReference>
<sequence length="170" mass="19014">MIITNIVASGDLHQSVDLDTLRSLGSIYIYNTEKYHGGYILLSSCKATVYRSGKYIFTGLKNPDILIETWKEFISLLTSYVNTSLAESPIIRNIVILENYGEKINLTHMCNSASMENVEYEPEQFPGLIYRMKHGTALIFSSGKIVIAGVKSIDEAKDSYANLKSILDTM</sequence>
<dbReference type="EMBL" id="CP077107">
    <property type="protein sequence ID" value="QXO96037.1"/>
    <property type="molecule type" value="Genomic_DNA"/>
</dbReference>
<accession>A0A8F5VQJ4</accession>